<evidence type="ECO:0000313" key="6">
    <source>
        <dbReference type="Proteomes" id="UP000322983"/>
    </source>
</evidence>
<dbReference type="Proteomes" id="UP000322983">
    <property type="component" value="Chromosome"/>
</dbReference>
<feature type="domain" description="Amidohydrolase 3" evidence="3">
    <location>
        <begin position="167"/>
        <end position="363"/>
    </location>
</feature>
<dbReference type="InterPro" id="IPR032466">
    <property type="entry name" value="Metal_Hydrolase"/>
</dbReference>
<protein>
    <submittedName>
        <fullName evidence="4">5'-deoxyadenosine deaminase</fullName>
    </submittedName>
</protein>
<dbReference type="STRING" id="1294262.GCA_001316085_01958"/>
<dbReference type="GeneID" id="41718733"/>
<dbReference type="Gene3D" id="3.20.20.140">
    <property type="entry name" value="Metal-dependent hydrolases"/>
    <property type="match status" value="1"/>
</dbReference>
<dbReference type="GO" id="GO:0046872">
    <property type="term" value="F:metal ion binding"/>
    <property type="evidence" value="ECO:0007669"/>
    <property type="project" value="UniProtKB-KW"/>
</dbReference>
<dbReference type="Proteomes" id="UP000325030">
    <property type="component" value="Chromosome"/>
</dbReference>
<dbReference type="AlphaFoldDB" id="A0A510DXZ8"/>
<proteinExistence type="predicted"/>
<reference evidence="4 6" key="2">
    <citation type="journal article" date="2020" name="Int. J. Syst. Evol. Microbiol.">
        <title>Sulfuracidifex tepidarius gen. nov., sp. nov. and transfer of Sulfolobus metallicus Huber and Stetter 1992 to the genus Sulfuracidifex as Sulfuracidifex metallicus comb. nov.</title>
        <authorList>
            <person name="Itoh T."/>
            <person name="Miura T."/>
            <person name="Sakai H.D."/>
            <person name="Kato S."/>
            <person name="Ohkuma M."/>
            <person name="Takashina T."/>
        </authorList>
    </citation>
    <scope>NUCLEOTIDE SEQUENCE [LARGE SCALE GENOMIC DNA]</scope>
    <source>
        <strain evidence="4 6">IC-006</strain>
        <strain evidence="5">IC-007</strain>
    </source>
</reference>
<dbReference type="InterPro" id="IPR011059">
    <property type="entry name" value="Metal-dep_hydrolase_composite"/>
</dbReference>
<sequence length="406" mass="44977">MLIRNAKLGGKTVDLCVEDGIMTSGCRKDGTVVDAGGRAIVPGFVNPHSHLGYSITLKYGRPNESGTLHEGITRNLEEVIPKLSCDDVRRRLKKITTLLFVNGVTHVRTHEPFMNGLMYKVIKAKEETPLDMQVVAFPTPGVYRNEIEEEFRKASLVADVVGMIPHGERTFMEGVESVKLAFSLARENNKMIDGHVDETDDPNSRFTEEVVKESIRNGIGEKVTVSHMTASHSYDSWYFDKLLSMMVNSKVNVVSNPVVSMHLQGRYDSYPKRRGVARIRQMMRAGVNVALGTDNIVDMIYPLGEGNMLRVAQEAFLVDHFVSSEVESIMNAITWNGAKAMSINGYGIAEGRKADFVVLNAKSAYEAIRNALPPALVVYGKHYAVNDIRFSMDGDDVTGTVEDLTD</sequence>
<dbReference type="Gene3D" id="2.30.40.10">
    <property type="entry name" value="Urease, subunit C, domain 1"/>
    <property type="match status" value="1"/>
</dbReference>
<dbReference type="FunFam" id="3.20.20.140:FF:000019">
    <property type="entry name" value="Cytosine deaminase"/>
    <property type="match status" value="1"/>
</dbReference>
<dbReference type="GO" id="GO:0016814">
    <property type="term" value="F:hydrolase activity, acting on carbon-nitrogen (but not peptide) bonds, in cyclic amidines"/>
    <property type="evidence" value="ECO:0007669"/>
    <property type="project" value="TreeGrafter"/>
</dbReference>
<dbReference type="EMBL" id="AP018930">
    <property type="protein sequence ID" value="BBG27884.1"/>
    <property type="molecule type" value="Genomic_DNA"/>
</dbReference>
<dbReference type="PANTHER" id="PTHR32027">
    <property type="entry name" value="CYTOSINE DEAMINASE"/>
    <property type="match status" value="1"/>
</dbReference>
<dbReference type="EMBL" id="AP018929">
    <property type="protein sequence ID" value="BBG25102.1"/>
    <property type="molecule type" value="Genomic_DNA"/>
</dbReference>
<dbReference type="SUPFAM" id="SSF51556">
    <property type="entry name" value="Metallo-dependent hydrolases"/>
    <property type="match status" value="1"/>
</dbReference>
<accession>A0A510DXZ8</accession>
<dbReference type="OrthoDB" id="42910at2157"/>
<organism evidence="4 6">
    <name type="scientific">Sulfuracidifex tepidarius</name>
    <dbReference type="NCBI Taxonomy" id="1294262"/>
    <lineage>
        <taxon>Archaea</taxon>
        <taxon>Thermoproteota</taxon>
        <taxon>Thermoprotei</taxon>
        <taxon>Sulfolobales</taxon>
        <taxon>Sulfolobaceae</taxon>
        <taxon>Sulfuracidifex</taxon>
    </lineage>
</organism>
<evidence type="ECO:0000256" key="2">
    <source>
        <dbReference type="ARBA" id="ARBA00022801"/>
    </source>
</evidence>
<keyword evidence="1" id="KW-0479">Metal-binding</keyword>
<gene>
    <name evidence="4" type="ORF">IC006_2437</name>
    <name evidence="5" type="ORF">IC007_2439</name>
</gene>
<dbReference type="SUPFAM" id="SSF51338">
    <property type="entry name" value="Composite domain of metallo-dependent hydrolases"/>
    <property type="match status" value="1"/>
</dbReference>
<dbReference type="InterPro" id="IPR013108">
    <property type="entry name" value="Amidohydro_3"/>
</dbReference>
<keyword evidence="2" id="KW-0378">Hydrolase</keyword>
<name>A0A510DXZ8_9CREN</name>
<evidence type="ECO:0000313" key="5">
    <source>
        <dbReference type="EMBL" id="BBG27884.1"/>
    </source>
</evidence>
<dbReference type="InterPro" id="IPR052349">
    <property type="entry name" value="Metallo-hydrolase_Enzymes"/>
</dbReference>
<evidence type="ECO:0000256" key="1">
    <source>
        <dbReference type="ARBA" id="ARBA00022723"/>
    </source>
</evidence>
<keyword evidence="6" id="KW-1185">Reference proteome</keyword>
<accession>A0A510E5V0</accession>
<evidence type="ECO:0000259" key="3">
    <source>
        <dbReference type="Pfam" id="PF07969"/>
    </source>
</evidence>
<dbReference type="KEGG" id="step:IC006_2437"/>
<reference evidence="7" key="1">
    <citation type="submission" date="2018-09" db="EMBL/GenBank/DDBJ databases">
        <title>Complete Genome Sequencing of Sulfolobus sp. JCM 16834.</title>
        <authorList>
            <person name="Kato S."/>
            <person name="Itoh T."/>
            <person name="Ohkuma M."/>
        </authorList>
    </citation>
    <scope>NUCLEOTIDE SEQUENCE [LARGE SCALE GENOMIC DNA]</scope>
    <source>
        <strain evidence="7">IC-007</strain>
    </source>
</reference>
<dbReference type="Pfam" id="PF07969">
    <property type="entry name" value="Amidohydro_3"/>
    <property type="match status" value="1"/>
</dbReference>
<dbReference type="RefSeq" id="WP_054846123.1">
    <property type="nucleotide sequence ID" value="NZ_AP018929.1"/>
</dbReference>
<evidence type="ECO:0000313" key="4">
    <source>
        <dbReference type="EMBL" id="BBG25102.1"/>
    </source>
</evidence>
<dbReference type="PANTHER" id="PTHR32027:SF0">
    <property type="entry name" value="CYTOSINE DEAMINASE"/>
    <property type="match status" value="1"/>
</dbReference>
<evidence type="ECO:0000313" key="7">
    <source>
        <dbReference type="Proteomes" id="UP000325030"/>
    </source>
</evidence>